<feature type="region of interest" description="Disordered" evidence="1">
    <location>
        <begin position="139"/>
        <end position="227"/>
    </location>
</feature>
<gene>
    <name evidence="2" type="ORF">SGA01_30630</name>
</gene>
<evidence type="ECO:0000313" key="3">
    <source>
        <dbReference type="Proteomes" id="UP000315226"/>
    </source>
</evidence>
<feature type="compositionally biased region" description="Low complexity" evidence="1">
    <location>
        <begin position="101"/>
        <end position="111"/>
    </location>
</feature>
<keyword evidence="3" id="KW-1185">Reference proteome</keyword>
<dbReference type="EMBL" id="BJMN01000019">
    <property type="protein sequence ID" value="GEB57458.1"/>
    <property type="molecule type" value="Genomic_DNA"/>
</dbReference>
<organism evidence="2 3">
    <name type="scientific">Streptomyces gardneri</name>
    <dbReference type="NCBI Taxonomy" id="66892"/>
    <lineage>
        <taxon>Bacteria</taxon>
        <taxon>Bacillati</taxon>
        <taxon>Actinomycetota</taxon>
        <taxon>Actinomycetes</taxon>
        <taxon>Kitasatosporales</taxon>
        <taxon>Streptomycetaceae</taxon>
        <taxon>Streptomyces</taxon>
    </lineage>
</organism>
<dbReference type="AlphaFoldDB" id="A0A4Y3RKK5"/>
<accession>A0A4Y3RKK5</accession>
<feature type="compositionally biased region" description="Basic residues" evidence="1">
    <location>
        <begin position="200"/>
        <end position="216"/>
    </location>
</feature>
<sequence>MSSSPQHPAPAPRDLSGADAADLVLYREKFRRCLPESLDELHGPTRGLVEPPLHLAWSGMASYDCLYRTVLHEGLHDDLPRYLNQDLPHGAHRATDDDTDFPPGDGPSSGISVSVTAGALQAIRERVGKRSVSAYLEKAAAADRARQPGRADRRLRQGPRPRRPGGGRRQAGQARRRHLLRRRGGRVSGALIRDSEGLAKRRRRSGHRPRRSRRRSQTADALEALPPGSLEPALRECRSQIFQSLTVAELYADKGLGAVRRTYGP</sequence>
<feature type="compositionally biased region" description="Basic and acidic residues" evidence="1">
    <location>
        <begin position="140"/>
        <end position="155"/>
    </location>
</feature>
<feature type="region of interest" description="Disordered" evidence="1">
    <location>
        <begin position="87"/>
        <end position="111"/>
    </location>
</feature>
<feature type="compositionally biased region" description="Basic residues" evidence="1">
    <location>
        <begin position="156"/>
        <end position="166"/>
    </location>
</feature>
<evidence type="ECO:0000256" key="1">
    <source>
        <dbReference type="SAM" id="MobiDB-lite"/>
    </source>
</evidence>
<evidence type="ECO:0000313" key="2">
    <source>
        <dbReference type="EMBL" id="GEB57458.1"/>
    </source>
</evidence>
<feature type="compositionally biased region" description="Basic residues" evidence="1">
    <location>
        <begin position="174"/>
        <end position="185"/>
    </location>
</feature>
<proteinExistence type="predicted"/>
<name>A0A4Y3RKK5_9ACTN</name>
<dbReference type="Proteomes" id="UP000315226">
    <property type="component" value="Unassembled WGS sequence"/>
</dbReference>
<protein>
    <submittedName>
        <fullName evidence="2">Uncharacterized protein</fullName>
    </submittedName>
</protein>
<comment type="caution">
    <text evidence="2">The sequence shown here is derived from an EMBL/GenBank/DDBJ whole genome shotgun (WGS) entry which is preliminary data.</text>
</comment>
<reference evidence="2 3" key="1">
    <citation type="submission" date="2019-06" db="EMBL/GenBank/DDBJ databases">
        <title>Whole genome shotgun sequence of Streptomyces gardneri NBRC 12865.</title>
        <authorList>
            <person name="Hosoyama A."/>
            <person name="Uohara A."/>
            <person name="Ohji S."/>
            <person name="Ichikawa N."/>
        </authorList>
    </citation>
    <scope>NUCLEOTIDE SEQUENCE [LARGE SCALE GENOMIC DNA]</scope>
    <source>
        <strain evidence="2 3">NBRC 12865</strain>
    </source>
</reference>